<proteinExistence type="predicted"/>
<evidence type="ECO:0000313" key="1">
    <source>
        <dbReference type="EMBL" id="VFJ87423.1"/>
    </source>
</evidence>
<dbReference type="EMBL" id="CAADFH010000001">
    <property type="protein sequence ID" value="VFJ87423.1"/>
    <property type="molecule type" value="Genomic_DNA"/>
</dbReference>
<name>A0A450U6V3_9GAMM</name>
<dbReference type="AlphaFoldDB" id="A0A450U6V3"/>
<reference evidence="1" key="1">
    <citation type="submission" date="2019-02" db="EMBL/GenBank/DDBJ databases">
        <authorList>
            <person name="Gruber-Vodicka R. H."/>
            <person name="Seah K. B. B."/>
        </authorList>
    </citation>
    <scope>NUCLEOTIDE SEQUENCE</scope>
    <source>
        <strain evidence="1">BECK_M6</strain>
    </source>
</reference>
<organism evidence="1">
    <name type="scientific">Candidatus Kentrum sp. LFY</name>
    <dbReference type="NCBI Taxonomy" id="2126342"/>
    <lineage>
        <taxon>Bacteria</taxon>
        <taxon>Pseudomonadati</taxon>
        <taxon>Pseudomonadota</taxon>
        <taxon>Gammaproteobacteria</taxon>
        <taxon>Candidatus Kentrum</taxon>
    </lineage>
</organism>
<accession>A0A450U6V3</accession>
<protein>
    <submittedName>
        <fullName evidence="1">Uncharacterized protein</fullName>
    </submittedName>
</protein>
<gene>
    <name evidence="1" type="ORF">BECKLFY1418A_GA0070994_1001101</name>
</gene>
<sequence length="60" mass="6774">MIMSDKLDKRSFSFQVAVKGLLDFGANNPDLRLFQAVFDKDVDALHAARMARMSISRITN</sequence>